<dbReference type="EC" id="2.4.2.3" evidence="1"/>
<dbReference type="GO" id="GO:0004850">
    <property type="term" value="F:uridine phosphorylase activity"/>
    <property type="evidence" value="ECO:0007669"/>
    <property type="project" value="UniProtKB-EC"/>
</dbReference>
<dbReference type="GO" id="GO:0005829">
    <property type="term" value="C:cytosol"/>
    <property type="evidence" value="ECO:0007669"/>
    <property type="project" value="TreeGrafter"/>
</dbReference>
<dbReference type="Gene3D" id="3.40.50.1580">
    <property type="entry name" value="Nucleoside phosphorylase domain"/>
    <property type="match status" value="1"/>
</dbReference>
<dbReference type="Pfam" id="PF01048">
    <property type="entry name" value="PNP_UDP_1"/>
    <property type="match status" value="1"/>
</dbReference>
<evidence type="ECO:0000256" key="3">
    <source>
        <dbReference type="ARBA" id="ARBA00048447"/>
    </source>
</evidence>
<dbReference type="SUPFAM" id="SSF53167">
    <property type="entry name" value="Purine and uridine phosphorylases"/>
    <property type="match status" value="1"/>
</dbReference>
<gene>
    <name evidence="5" type="ORF">HMPREF2128_09440</name>
</gene>
<dbReference type="Proteomes" id="UP000053528">
    <property type="component" value="Unassembled WGS sequence"/>
</dbReference>
<evidence type="ECO:0000313" key="6">
    <source>
        <dbReference type="Proteomes" id="UP000053528"/>
    </source>
</evidence>
<dbReference type="AlphaFoldDB" id="A0A095YAW6"/>
<dbReference type="GO" id="GO:0006152">
    <property type="term" value="P:purine nucleoside catabolic process"/>
    <property type="evidence" value="ECO:0007669"/>
    <property type="project" value="TreeGrafter"/>
</dbReference>
<dbReference type="EMBL" id="JRNH01000031">
    <property type="protein sequence ID" value="KGF19610.1"/>
    <property type="molecule type" value="Genomic_DNA"/>
</dbReference>
<reference evidence="5 6" key="1">
    <citation type="submission" date="2014-07" db="EMBL/GenBank/DDBJ databases">
        <authorList>
            <person name="McCorrison J."/>
            <person name="Sanka R."/>
            <person name="Torralba M."/>
            <person name="Gillis M."/>
            <person name="Haft D.H."/>
            <person name="Methe B."/>
            <person name="Sutton G."/>
            <person name="Nelson K.E."/>
        </authorList>
    </citation>
    <scope>NUCLEOTIDE SEQUENCE [LARGE SCALE GENOMIC DNA]</scope>
    <source>
        <strain evidence="5 6">DNF00011</strain>
    </source>
</reference>
<dbReference type="RefSeq" id="WP_035757572.1">
    <property type="nucleotide sequence ID" value="NZ_JRNH01000031.1"/>
</dbReference>
<dbReference type="GO" id="GO:0004731">
    <property type="term" value="F:purine-nucleoside phosphorylase activity"/>
    <property type="evidence" value="ECO:0007669"/>
    <property type="project" value="TreeGrafter"/>
</dbReference>
<protein>
    <recommendedName>
        <fullName evidence="2">Uridine phosphorylase</fullName>
        <ecNumber evidence="1">2.4.2.3</ecNumber>
    </recommendedName>
</protein>
<evidence type="ECO:0000259" key="4">
    <source>
        <dbReference type="Pfam" id="PF01048"/>
    </source>
</evidence>
<evidence type="ECO:0000313" key="5">
    <source>
        <dbReference type="EMBL" id="KGF19610.1"/>
    </source>
</evidence>
<accession>A0A095YAW6</accession>
<comment type="caution">
    <text evidence="5">The sequence shown here is derived from an EMBL/GenBank/DDBJ whole genome shotgun (WGS) entry which is preliminary data.</text>
</comment>
<organism evidence="5 6">
    <name type="scientific">Pseudoglutamicibacter albus DNF00011</name>
    <dbReference type="NCBI Taxonomy" id="1401063"/>
    <lineage>
        <taxon>Bacteria</taxon>
        <taxon>Bacillati</taxon>
        <taxon>Actinomycetota</taxon>
        <taxon>Actinomycetes</taxon>
        <taxon>Micrococcales</taxon>
        <taxon>Micrococcaceae</taxon>
        <taxon>Pseudoglutamicibacter</taxon>
    </lineage>
</organism>
<dbReference type="PANTHER" id="PTHR43691:SF11">
    <property type="entry name" value="FI09636P-RELATED"/>
    <property type="match status" value="1"/>
</dbReference>
<evidence type="ECO:0000256" key="2">
    <source>
        <dbReference type="ARBA" id="ARBA00021980"/>
    </source>
</evidence>
<evidence type="ECO:0000256" key="1">
    <source>
        <dbReference type="ARBA" id="ARBA00011888"/>
    </source>
</evidence>
<sequence length="264" mass="28831">MSEKNTETGLTTGPYALFDRDEDRNDLISGFWRADYAPNTLPERLVLAFLGPTVDEFAHERGWECRVELDSITRDYPYWVTEHNGVEVGVVLAPLGASAATQNLEFGVALGANKIIAVGSCGALDTQEENVFFIPERALRDEGTSFKYLPAEDWIDLDAAGIEAVEAALAAQNRAGERVTVWTTDGFLRETPAIIERRRAAGCDVVDMECSALAAVSRFRGATYGQLLYTADSLADLDQHDPRGWGKASRGIALDLAIEAATRL</sequence>
<dbReference type="InterPro" id="IPR035994">
    <property type="entry name" value="Nucleoside_phosphorylase_sf"/>
</dbReference>
<dbReference type="InterPro" id="IPR000845">
    <property type="entry name" value="Nucleoside_phosphorylase_d"/>
</dbReference>
<dbReference type="PANTHER" id="PTHR43691">
    <property type="entry name" value="URIDINE PHOSPHORYLASE"/>
    <property type="match status" value="1"/>
</dbReference>
<dbReference type="CDD" id="cd09007">
    <property type="entry name" value="NP-I_spr0068"/>
    <property type="match status" value="1"/>
</dbReference>
<comment type="catalytic activity">
    <reaction evidence="3">
        <text>uridine + phosphate = alpha-D-ribose 1-phosphate + uracil</text>
        <dbReference type="Rhea" id="RHEA:24388"/>
        <dbReference type="ChEBI" id="CHEBI:16704"/>
        <dbReference type="ChEBI" id="CHEBI:17568"/>
        <dbReference type="ChEBI" id="CHEBI:43474"/>
        <dbReference type="ChEBI" id="CHEBI:57720"/>
        <dbReference type="EC" id="2.4.2.3"/>
    </reaction>
</comment>
<proteinExistence type="predicted"/>
<feature type="domain" description="Nucleoside phosphorylase" evidence="4">
    <location>
        <begin position="49"/>
        <end position="238"/>
    </location>
</feature>
<name>A0A095YAW6_9MICC</name>